<protein>
    <recommendedName>
        <fullName evidence="2">SPOR domain-containing protein</fullName>
    </recommendedName>
</protein>
<sequence>MRWLFLFVLFLNLAYVGWQLSRSPADSYAGIESLQDVKPIVLLSEMKSQTVEKEAVTKQLEPEKSGQLAAMASDKEQQQNIEKVAKKEISKPELLETNKTVVEEKKMPPANQLLSGVSPGRCFEIGPFRVLNTLSGLTQDIKPYVTTTNFRSREKSESTVYWVYIKPEKSRIKAIEVGKRLKAKKIKDFYVIRDGEKINGLSLGHFKNKDGAYGLTKKVKNLGFNVQVEPVYNTYTLYWLEYQLATDKKIPASIFEKYIKLAKKEKITRLARKCTS</sequence>
<reference evidence="1" key="1">
    <citation type="submission" date="2018-06" db="EMBL/GenBank/DDBJ databases">
        <authorList>
            <person name="Zhirakovskaya E."/>
        </authorList>
    </citation>
    <scope>NUCLEOTIDE SEQUENCE</scope>
</reference>
<name>A0A3B0WEC8_9ZZZZ</name>
<organism evidence="1">
    <name type="scientific">hydrothermal vent metagenome</name>
    <dbReference type="NCBI Taxonomy" id="652676"/>
    <lineage>
        <taxon>unclassified sequences</taxon>
        <taxon>metagenomes</taxon>
        <taxon>ecological metagenomes</taxon>
    </lineage>
</organism>
<dbReference type="AlphaFoldDB" id="A0A3B0WEC8"/>
<evidence type="ECO:0008006" key="2">
    <source>
        <dbReference type="Google" id="ProtNLM"/>
    </source>
</evidence>
<evidence type="ECO:0000313" key="1">
    <source>
        <dbReference type="EMBL" id="VAW50770.1"/>
    </source>
</evidence>
<accession>A0A3B0WEC8</accession>
<dbReference type="EMBL" id="UOFE01000006">
    <property type="protein sequence ID" value="VAW50770.1"/>
    <property type="molecule type" value="Genomic_DNA"/>
</dbReference>
<gene>
    <name evidence="1" type="ORF">MNBD_GAMMA05-2698</name>
</gene>
<proteinExistence type="predicted"/>